<dbReference type="GO" id="GO:0003941">
    <property type="term" value="F:L-serine ammonia-lyase activity"/>
    <property type="evidence" value="ECO:0007669"/>
    <property type="project" value="TreeGrafter"/>
</dbReference>
<keyword evidence="9" id="KW-0663">Pyridoxal phosphate</keyword>
<dbReference type="GO" id="GO:0000287">
    <property type="term" value="F:magnesium ion binding"/>
    <property type="evidence" value="ECO:0007669"/>
    <property type="project" value="TreeGrafter"/>
</dbReference>
<comment type="similarity">
    <text evidence="6">Belongs to the serine/threonine dehydratase family.</text>
</comment>
<comment type="catalytic activity">
    <reaction evidence="1">
        <text>L-threonine = 2-oxobutanoate + NH4(+)</text>
        <dbReference type="Rhea" id="RHEA:22108"/>
        <dbReference type="ChEBI" id="CHEBI:16763"/>
        <dbReference type="ChEBI" id="CHEBI:28938"/>
        <dbReference type="ChEBI" id="CHEBI:57926"/>
        <dbReference type="EC" id="4.3.1.19"/>
    </reaction>
</comment>
<feature type="domain" description="Tryptophan synthase beta chain-like PALP" evidence="13">
    <location>
        <begin position="19"/>
        <end position="303"/>
    </location>
</feature>
<keyword evidence="10" id="KW-0456">Lyase</keyword>
<dbReference type="GO" id="GO:0030170">
    <property type="term" value="F:pyridoxal phosphate binding"/>
    <property type="evidence" value="ECO:0007669"/>
    <property type="project" value="InterPro"/>
</dbReference>
<comment type="cofactor">
    <cofactor evidence="2">
        <name>Ca(2+)</name>
        <dbReference type="ChEBI" id="CHEBI:29108"/>
    </cofactor>
</comment>
<proteinExistence type="inferred from homology"/>
<evidence type="ECO:0000256" key="8">
    <source>
        <dbReference type="ARBA" id="ARBA00022842"/>
    </source>
</evidence>
<evidence type="ECO:0000256" key="7">
    <source>
        <dbReference type="ARBA" id="ARBA00012096"/>
    </source>
</evidence>
<evidence type="ECO:0000256" key="11">
    <source>
        <dbReference type="ARBA" id="ARBA00025527"/>
    </source>
</evidence>
<dbReference type="InterPro" id="IPR000634">
    <property type="entry name" value="Ser/Thr_deHydtase_PyrdxlP-BS"/>
</dbReference>
<dbReference type="PANTHER" id="PTHR43050:SF1">
    <property type="entry name" value="SERINE RACEMASE"/>
    <property type="match status" value="1"/>
</dbReference>
<protein>
    <recommendedName>
        <fullName evidence="7">threonine ammonia-lyase</fullName>
        <ecNumber evidence="7">4.3.1.19</ecNumber>
    </recommendedName>
    <alternativeName>
        <fullName evidence="12">Threonine deaminase</fullName>
    </alternativeName>
</protein>
<dbReference type="AlphaFoldDB" id="A0A9X2ZZ92"/>
<evidence type="ECO:0000256" key="10">
    <source>
        <dbReference type="ARBA" id="ARBA00023239"/>
    </source>
</evidence>
<dbReference type="Pfam" id="PF00291">
    <property type="entry name" value="PALP"/>
    <property type="match status" value="1"/>
</dbReference>
<evidence type="ECO:0000256" key="12">
    <source>
        <dbReference type="ARBA" id="ARBA00031427"/>
    </source>
</evidence>
<evidence type="ECO:0000256" key="9">
    <source>
        <dbReference type="ARBA" id="ARBA00022898"/>
    </source>
</evidence>
<dbReference type="GO" id="GO:0005524">
    <property type="term" value="F:ATP binding"/>
    <property type="evidence" value="ECO:0007669"/>
    <property type="project" value="TreeGrafter"/>
</dbReference>
<dbReference type="GO" id="GO:0018114">
    <property type="term" value="F:threonine racemase activity"/>
    <property type="evidence" value="ECO:0007669"/>
    <property type="project" value="TreeGrafter"/>
</dbReference>
<dbReference type="InterPro" id="IPR036052">
    <property type="entry name" value="TrpB-like_PALP_sf"/>
</dbReference>
<comment type="cofactor">
    <cofactor evidence="5">
        <name>Mg(2+)</name>
        <dbReference type="ChEBI" id="CHEBI:18420"/>
    </cofactor>
</comment>
<evidence type="ECO:0000313" key="15">
    <source>
        <dbReference type="Proteomes" id="UP001141259"/>
    </source>
</evidence>
<evidence type="ECO:0000256" key="4">
    <source>
        <dbReference type="ARBA" id="ARBA00001936"/>
    </source>
</evidence>
<evidence type="ECO:0000256" key="3">
    <source>
        <dbReference type="ARBA" id="ARBA00001933"/>
    </source>
</evidence>
<comment type="caution">
    <text evidence="14">The sequence shown here is derived from an EMBL/GenBank/DDBJ whole genome shotgun (WGS) entry which is preliminary data.</text>
</comment>
<dbReference type="EC" id="4.3.1.19" evidence="7"/>
<dbReference type="Gene3D" id="3.40.50.1100">
    <property type="match status" value="2"/>
</dbReference>
<dbReference type="Proteomes" id="UP001141259">
    <property type="component" value="Unassembled WGS sequence"/>
</dbReference>
<dbReference type="InterPro" id="IPR001926">
    <property type="entry name" value="TrpB-like_PALP"/>
</dbReference>
<evidence type="ECO:0000256" key="5">
    <source>
        <dbReference type="ARBA" id="ARBA00001946"/>
    </source>
</evidence>
<evidence type="ECO:0000256" key="6">
    <source>
        <dbReference type="ARBA" id="ARBA00010869"/>
    </source>
</evidence>
<gene>
    <name evidence="14" type="ORF">NZH93_09810</name>
</gene>
<dbReference type="GO" id="GO:0070179">
    <property type="term" value="P:D-serine biosynthetic process"/>
    <property type="evidence" value="ECO:0007669"/>
    <property type="project" value="TreeGrafter"/>
</dbReference>
<accession>A0A9X2ZZ92</accession>
<dbReference type="CDD" id="cd01562">
    <property type="entry name" value="Thr-dehyd"/>
    <property type="match status" value="1"/>
</dbReference>
<dbReference type="GO" id="GO:0004794">
    <property type="term" value="F:threonine deaminase activity"/>
    <property type="evidence" value="ECO:0007669"/>
    <property type="project" value="UniProtKB-EC"/>
</dbReference>
<dbReference type="FunFam" id="3.40.50.1100:FF:000005">
    <property type="entry name" value="Threonine dehydratase catabolic"/>
    <property type="match status" value="1"/>
</dbReference>
<name>A0A9X2ZZ92_9PSEU</name>
<dbReference type="SUPFAM" id="SSF53686">
    <property type="entry name" value="Tryptophan synthase beta subunit-like PLP-dependent enzymes"/>
    <property type="match status" value="1"/>
</dbReference>
<organism evidence="14 15">
    <name type="scientific">Umezawaea endophytica</name>
    <dbReference type="NCBI Taxonomy" id="1654476"/>
    <lineage>
        <taxon>Bacteria</taxon>
        <taxon>Bacillati</taxon>
        <taxon>Actinomycetota</taxon>
        <taxon>Actinomycetes</taxon>
        <taxon>Pseudonocardiales</taxon>
        <taxon>Pseudonocardiaceae</taxon>
        <taxon>Umezawaea</taxon>
    </lineage>
</organism>
<evidence type="ECO:0000256" key="1">
    <source>
        <dbReference type="ARBA" id="ARBA00001274"/>
    </source>
</evidence>
<dbReference type="FunFam" id="3.40.50.1100:FF:000007">
    <property type="entry name" value="L-threonine dehydratase catabolic TdcB"/>
    <property type="match status" value="1"/>
</dbReference>
<dbReference type="EMBL" id="JANYMP010000003">
    <property type="protein sequence ID" value="MCS7477149.1"/>
    <property type="molecule type" value="Genomic_DNA"/>
</dbReference>
<dbReference type="PANTHER" id="PTHR43050">
    <property type="entry name" value="SERINE / THREONINE RACEMASE FAMILY MEMBER"/>
    <property type="match status" value="1"/>
</dbReference>
<dbReference type="RefSeq" id="WP_259622660.1">
    <property type="nucleotide sequence ID" value="NZ_JANYMP010000003.1"/>
</dbReference>
<sequence length="316" mass="33091">MNVDIDVRSAAARLDGVAHRTPVLRSSTVDVLVGAEVFLKCENFQRGGAFKFRGAYNAASRLPPEDLAKGLITHSSGNHGQAVALAARELGVPAVVLMPHDAPRSKVAATVGYGAEVVGFDRYADDREALAAKLATERDMTLIPPYDHPDVIAGQGTIALELLDEVGELDLLVVPVGGGGLIAGCALAVADRRLSTRVVGVEPAAGDDTKRSLEAGHRVAIEVPRTIADGQAASTPGELTFAVNRRLVDRVVVVTDDQIRAAMRFAFERLKLVLEPSGASALAAVMSSAVHPLPARVGVIISGGNVDVNRFTELCG</sequence>
<evidence type="ECO:0000256" key="2">
    <source>
        <dbReference type="ARBA" id="ARBA00001913"/>
    </source>
</evidence>
<comment type="cofactor">
    <cofactor evidence="4">
        <name>Mn(2+)</name>
        <dbReference type="ChEBI" id="CHEBI:29035"/>
    </cofactor>
</comment>
<dbReference type="PROSITE" id="PS00165">
    <property type="entry name" value="DEHYDRATASE_SER_THR"/>
    <property type="match status" value="1"/>
</dbReference>
<keyword evidence="8" id="KW-0460">Magnesium</keyword>
<evidence type="ECO:0000259" key="13">
    <source>
        <dbReference type="Pfam" id="PF00291"/>
    </source>
</evidence>
<comment type="cofactor">
    <cofactor evidence="3">
        <name>pyridoxal 5'-phosphate</name>
        <dbReference type="ChEBI" id="CHEBI:597326"/>
    </cofactor>
</comment>
<evidence type="ECO:0000313" key="14">
    <source>
        <dbReference type="EMBL" id="MCS7477149.1"/>
    </source>
</evidence>
<dbReference type="GO" id="GO:0030378">
    <property type="term" value="F:serine racemase activity"/>
    <property type="evidence" value="ECO:0007669"/>
    <property type="project" value="TreeGrafter"/>
</dbReference>
<comment type="function">
    <text evidence="11">Catalyzes the anaerobic formation of alpha-ketobutyrate and ammonia from threonine in a two-step reaction. The first step involved a dehydration of threonine and a production of enamine intermediates (aminocrotonate), which tautomerizes to its imine form (iminobutyrate). Both intermediates are unstable and short-lived. The second step is the nonenzymatic hydrolysis of the enamine/imine intermediates to form 2-ketobutyrate and free ammonia. In the low water environment of the cell, the second step is accelerated by RidA.</text>
</comment>
<keyword evidence="15" id="KW-1185">Reference proteome</keyword>
<reference evidence="14" key="1">
    <citation type="submission" date="2022-08" db="EMBL/GenBank/DDBJ databases">
        <authorList>
            <person name="Tistechok S."/>
            <person name="Samborskyy M."/>
            <person name="Roman I."/>
        </authorList>
    </citation>
    <scope>NUCLEOTIDE SEQUENCE</scope>
    <source>
        <strain evidence="14">DSM 103496</strain>
    </source>
</reference>